<keyword evidence="1" id="KW-0812">Transmembrane</keyword>
<feature type="transmembrane region" description="Helical" evidence="1">
    <location>
        <begin position="147"/>
        <end position="168"/>
    </location>
</feature>
<dbReference type="EMBL" id="AANZ01000009">
    <property type="protein sequence ID" value="EAQ80409.1"/>
    <property type="molecule type" value="Genomic_DNA"/>
</dbReference>
<feature type="transmembrane region" description="Helical" evidence="1">
    <location>
        <begin position="188"/>
        <end position="211"/>
    </location>
</feature>
<accession>A3ZSY3</accession>
<keyword evidence="1" id="KW-0472">Membrane</keyword>
<gene>
    <name evidence="2" type="ORF">DSM3645_11207</name>
</gene>
<sequence length="546" mass="60652">MQFEVYFVLLIPAIHSGAYMLIIWMTGLLISIIYEPRGTPRRKKQLWILALLTLLTATGEPLILPMFVAAATAAGLACWLGGLIERRKLDGPIWMLWSVSIVGILGSFLLIDVSSPRAFARPGLGRSWIALKNFIGLFSERLAAGDLMHWLGVIWMVGCLGTFLYYVIQRKPNEGNAIHAAKGRVAFLAAYLLLSALGMLAAPIVGGHSSLVDSLNYGYLLHYWHPFIYGPIFTLPLLLAVAFRNIHVPNWIKNWSGVTVGAPSLIAMIVVMSQIGIGDYLPHTGRTQFVVEVDAIIAKHKLHRGVTNFWKSRAITTMTNSDVRTVPIMPNFEFHDWMHNSRDITENRFNSGEYVPFDFAVASASFELPASLFIARFGEPACIEKIGADIEVLIYNRPEDEQFHRLFRSPYESPGYRNLFAAADLPSLVGELEDEERVAEFGRDDAGVLTYGPCIKLPAGNYSIAFQFSAENETKAPVGSWDILLSEQNGKAVKSVASGTISPDKNEIRYELNVEPNQENSLLEARVHYSGSGRIAVKGIELLRLR</sequence>
<evidence type="ECO:0000256" key="1">
    <source>
        <dbReference type="SAM" id="Phobius"/>
    </source>
</evidence>
<feature type="transmembrane region" description="Helical" evidence="1">
    <location>
        <begin position="6"/>
        <end position="34"/>
    </location>
</feature>
<keyword evidence="1" id="KW-1133">Transmembrane helix</keyword>
<dbReference type="HOGENOM" id="CLU_498456_0_0_0"/>
<evidence type="ECO:0000313" key="3">
    <source>
        <dbReference type="Proteomes" id="UP000004358"/>
    </source>
</evidence>
<evidence type="ECO:0000313" key="2">
    <source>
        <dbReference type="EMBL" id="EAQ80409.1"/>
    </source>
</evidence>
<dbReference type="Proteomes" id="UP000004358">
    <property type="component" value="Unassembled WGS sequence"/>
</dbReference>
<feature type="transmembrane region" description="Helical" evidence="1">
    <location>
        <begin position="69"/>
        <end position="86"/>
    </location>
</feature>
<feature type="transmembrane region" description="Helical" evidence="1">
    <location>
        <begin position="255"/>
        <end position="277"/>
    </location>
</feature>
<organism evidence="2 3">
    <name type="scientific">Blastopirellula marina DSM 3645</name>
    <dbReference type="NCBI Taxonomy" id="314230"/>
    <lineage>
        <taxon>Bacteria</taxon>
        <taxon>Pseudomonadati</taxon>
        <taxon>Planctomycetota</taxon>
        <taxon>Planctomycetia</taxon>
        <taxon>Pirellulales</taxon>
        <taxon>Pirellulaceae</taxon>
        <taxon>Blastopirellula</taxon>
    </lineage>
</organism>
<reference evidence="2 3" key="1">
    <citation type="submission" date="2006-02" db="EMBL/GenBank/DDBJ databases">
        <authorList>
            <person name="Amann R."/>
            <person name="Ferriera S."/>
            <person name="Johnson J."/>
            <person name="Kravitz S."/>
            <person name="Halpern A."/>
            <person name="Remington K."/>
            <person name="Beeson K."/>
            <person name="Tran B."/>
            <person name="Rogers Y.-H."/>
            <person name="Friedman R."/>
            <person name="Venter J.C."/>
        </authorList>
    </citation>
    <scope>NUCLEOTIDE SEQUENCE [LARGE SCALE GENOMIC DNA]</scope>
    <source>
        <strain evidence="2 3">DSM 3645</strain>
    </source>
</reference>
<name>A3ZSY3_9BACT</name>
<comment type="caution">
    <text evidence="2">The sequence shown here is derived from an EMBL/GenBank/DDBJ whole genome shotgun (WGS) entry which is preliminary data.</text>
</comment>
<dbReference type="AlphaFoldDB" id="A3ZSY3"/>
<feature type="transmembrane region" description="Helical" evidence="1">
    <location>
        <begin position="93"/>
        <end position="111"/>
    </location>
</feature>
<proteinExistence type="predicted"/>
<protein>
    <submittedName>
        <fullName evidence="2">Uncharacterized protein</fullName>
    </submittedName>
</protein>
<feature type="transmembrane region" description="Helical" evidence="1">
    <location>
        <begin position="223"/>
        <end position="243"/>
    </location>
</feature>